<comment type="caution">
    <text evidence="1">The sequence shown here is derived from an EMBL/GenBank/DDBJ whole genome shotgun (WGS) entry which is preliminary data.</text>
</comment>
<evidence type="ECO:0000313" key="2">
    <source>
        <dbReference type="Proteomes" id="UP001367508"/>
    </source>
</evidence>
<dbReference type="EMBL" id="JAYMYQ010000001">
    <property type="protein sequence ID" value="KAK7359325.1"/>
    <property type="molecule type" value="Genomic_DNA"/>
</dbReference>
<name>A0AAN9MQX3_CANGL</name>
<protein>
    <submittedName>
        <fullName evidence="1">Uncharacterized protein</fullName>
    </submittedName>
</protein>
<accession>A0AAN9MQX3</accession>
<sequence>MSASSAEDFNLGLGMSSRELQDKAPIYSSCNQADLVSDLVPFSSSRQIHTPVAILADVFTHQFVTIF</sequence>
<evidence type="ECO:0000313" key="1">
    <source>
        <dbReference type="EMBL" id="KAK7359325.1"/>
    </source>
</evidence>
<proteinExistence type="predicted"/>
<dbReference type="AlphaFoldDB" id="A0AAN9MQX3"/>
<gene>
    <name evidence="1" type="ORF">VNO77_01280</name>
</gene>
<reference evidence="1 2" key="1">
    <citation type="submission" date="2024-01" db="EMBL/GenBank/DDBJ databases">
        <title>The genomes of 5 underutilized Papilionoideae crops provide insights into root nodulation and disease resistanc.</title>
        <authorList>
            <person name="Jiang F."/>
        </authorList>
    </citation>
    <scope>NUCLEOTIDE SEQUENCE [LARGE SCALE GENOMIC DNA]</scope>
    <source>
        <strain evidence="1">LVBAO_FW01</strain>
        <tissue evidence="1">Leaves</tissue>
    </source>
</reference>
<dbReference type="Proteomes" id="UP001367508">
    <property type="component" value="Unassembled WGS sequence"/>
</dbReference>
<organism evidence="1 2">
    <name type="scientific">Canavalia gladiata</name>
    <name type="common">Sword bean</name>
    <name type="synonym">Dolichos gladiatus</name>
    <dbReference type="NCBI Taxonomy" id="3824"/>
    <lineage>
        <taxon>Eukaryota</taxon>
        <taxon>Viridiplantae</taxon>
        <taxon>Streptophyta</taxon>
        <taxon>Embryophyta</taxon>
        <taxon>Tracheophyta</taxon>
        <taxon>Spermatophyta</taxon>
        <taxon>Magnoliopsida</taxon>
        <taxon>eudicotyledons</taxon>
        <taxon>Gunneridae</taxon>
        <taxon>Pentapetalae</taxon>
        <taxon>rosids</taxon>
        <taxon>fabids</taxon>
        <taxon>Fabales</taxon>
        <taxon>Fabaceae</taxon>
        <taxon>Papilionoideae</taxon>
        <taxon>50 kb inversion clade</taxon>
        <taxon>NPAAA clade</taxon>
        <taxon>indigoferoid/millettioid clade</taxon>
        <taxon>Phaseoleae</taxon>
        <taxon>Canavalia</taxon>
    </lineage>
</organism>
<keyword evidence="2" id="KW-1185">Reference proteome</keyword>